<evidence type="ECO:0000256" key="4">
    <source>
        <dbReference type="ARBA" id="ARBA00023136"/>
    </source>
</evidence>
<evidence type="ECO:0000256" key="1">
    <source>
        <dbReference type="ARBA" id="ARBA00004141"/>
    </source>
</evidence>
<evidence type="ECO:0000256" key="5">
    <source>
        <dbReference type="SAM" id="Phobius"/>
    </source>
</evidence>
<sequence>MFINLQICIIALVALKTNSFSQNQSLMLFGYYIKRCLSPAIINYDLLTKPLGNCPTTVGRYLDCLNNTKSDTIYFHPCPYLYFESGVIPVLCKNGSFSSFDYNSFCAQISIKEKKNRQLLMFHEAGVISNWQYQYEINSAFYKNLLYDLAYFLRIIDVIACFFGFVVLLLLIPLKDQHVMLHRNLIASVMLKNIAVIVYTRLNSITIDQLYQGSNMKGCSYAYLLSQHFVLVEIFWTFNEAIFHFRKFFIVFVTSSYMWVYFVVGWLVPAIFSFALFLPLKLHYSTDKEFTVCWNSGVDSRIHNAIFIPLYIILAINTLILMYLMWVVRKKIKNSRNRELEKLRKSVRSFFILALLLGGGYTFVSTGPNDCIPFQYLQVLLIAPQGIYICIFQIFVNKKVRKSARLLIIRLRKTTFIARFISQPNVNTSIEIVERNTAFTPKVWDSNDLSTLGTKNVGFEYELR</sequence>
<feature type="transmembrane region" description="Helical" evidence="5">
    <location>
        <begin position="376"/>
        <end position="396"/>
    </location>
</feature>
<keyword evidence="4 5" id="KW-0472">Membrane</keyword>
<dbReference type="Proteomes" id="UP001652625">
    <property type="component" value="Chromosome 11"/>
</dbReference>
<feature type="transmembrane region" description="Helical" evidence="5">
    <location>
        <begin position="347"/>
        <end position="364"/>
    </location>
</feature>
<feature type="transmembrane region" description="Helical" evidence="5">
    <location>
        <begin position="302"/>
        <end position="326"/>
    </location>
</feature>
<organism evidence="8 9">
    <name type="scientific">Hydra vulgaris</name>
    <name type="common">Hydra</name>
    <name type="synonym">Hydra attenuata</name>
    <dbReference type="NCBI Taxonomy" id="6087"/>
    <lineage>
        <taxon>Eukaryota</taxon>
        <taxon>Metazoa</taxon>
        <taxon>Cnidaria</taxon>
        <taxon>Hydrozoa</taxon>
        <taxon>Hydroidolina</taxon>
        <taxon>Anthoathecata</taxon>
        <taxon>Aplanulata</taxon>
        <taxon>Hydridae</taxon>
        <taxon>Hydra</taxon>
    </lineage>
</organism>
<evidence type="ECO:0000313" key="8">
    <source>
        <dbReference type="Proteomes" id="UP001652625"/>
    </source>
</evidence>
<comment type="subcellular location">
    <subcellularLocation>
        <location evidence="1">Membrane</location>
        <topology evidence="1">Multi-pass membrane protein</topology>
    </subcellularLocation>
</comment>
<reference evidence="9" key="1">
    <citation type="submission" date="2025-08" db="UniProtKB">
        <authorList>
            <consortium name="RefSeq"/>
        </authorList>
    </citation>
    <scope>IDENTIFICATION</scope>
</reference>
<dbReference type="PRINTS" id="PR00249">
    <property type="entry name" value="GPCRSECRETIN"/>
</dbReference>
<evidence type="ECO:0000313" key="9">
    <source>
        <dbReference type="RefSeq" id="XP_065664999.1"/>
    </source>
</evidence>
<proteinExistence type="predicted"/>
<keyword evidence="2 5" id="KW-0812">Transmembrane</keyword>
<keyword evidence="6" id="KW-0732">Signal</keyword>
<dbReference type="InterPro" id="IPR050332">
    <property type="entry name" value="GPCR_2"/>
</dbReference>
<name>A0ABM4CSU4_HYDVU</name>
<feature type="transmembrane region" description="Helical" evidence="5">
    <location>
        <begin position="151"/>
        <end position="172"/>
    </location>
</feature>
<protein>
    <submittedName>
        <fullName evidence="9">Corticotropin-releasing factor receptor 2-like</fullName>
    </submittedName>
</protein>
<gene>
    <name evidence="9" type="primary">LOC136086681</name>
</gene>
<dbReference type="GeneID" id="136086681"/>
<feature type="transmembrane region" description="Helical" evidence="5">
    <location>
        <begin position="184"/>
        <end position="200"/>
    </location>
</feature>
<dbReference type="RefSeq" id="XP_065664999.1">
    <property type="nucleotide sequence ID" value="XM_065808927.1"/>
</dbReference>
<dbReference type="PROSITE" id="PS50261">
    <property type="entry name" value="G_PROTEIN_RECEP_F2_4"/>
    <property type="match status" value="1"/>
</dbReference>
<accession>A0ABM4CSU4</accession>
<evidence type="ECO:0000259" key="7">
    <source>
        <dbReference type="PROSITE" id="PS50261"/>
    </source>
</evidence>
<keyword evidence="3 5" id="KW-1133">Transmembrane helix</keyword>
<keyword evidence="8" id="KW-1185">Reference proteome</keyword>
<feature type="chain" id="PRO_5046057430" evidence="6">
    <location>
        <begin position="20"/>
        <end position="464"/>
    </location>
</feature>
<dbReference type="InterPro" id="IPR000832">
    <property type="entry name" value="GPCR_2_secretin-like"/>
</dbReference>
<feature type="transmembrane region" description="Helical" evidence="5">
    <location>
        <begin position="220"/>
        <end position="238"/>
    </location>
</feature>
<evidence type="ECO:0000256" key="2">
    <source>
        <dbReference type="ARBA" id="ARBA00022692"/>
    </source>
</evidence>
<dbReference type="Gene3D" id="1.20.1070.10">
    <property type="entry name" value="Rhodopsin 7-helix transmembrane proteins"/>
    <property type="match status" value="1"/>
</dbReference>
<feature type="transmembrane region" description="Helical" evidence="5">
    <location>
        <begin position="259"/>
        <end position="282"/>
    </location>
</feature>
<dbReference type="InterPro" id="IPR017981">
    <property type="entry name" value="GPCR_2-like_7TM"/>
</dbReference>
<evidence type="ECO:0000256" key="3">
    <source>
        <dbReference type="ARBA" id="ARBA00022989"/>
    </source>
</evidence>
<feature type="signal peptide" evidence="6">
    <location>
        <begin position="1"/>
        <end position="19"/>
    </location>
</feature>
<evidence type="ECO:0000256" key="6">
    <source>
        <dbReference type="SAM" id="SignalP"/>
    </source>
</evidence>
<dbReference type="PANTHER" id="PTHR45620">
    <property type="entry name" value="PDF RECEPTOR-LIKE PROTEIN-RELATED"/>
    <property type="match status" value="1"/>
</dbReference>
<dbReference type="Pfam" id="PF00002">
    <property type="entry name" value="7tm_2"/>
    <property type="match status" value="1"/>
</dbReference>
<feature type="domain" description="G-protein coupled receptors family 2 profile 2" evidence="7">
    <location>
        <begin position="146"/>
        <end position="397"/>
    </location>
</feature>